<evidence type="ECO:0000313" key="2">
    <source>
        <dbReference type="EMBL" id="KHN27092.1"/>
    </source>
</evidence>
<reference evidence="2" key="1">
    <citation type="submission" date="2014-07" db="EMBL/GenBank/DDBJ databases">
        <title>Identification of a novel salt tolerance gene in wild soybean by whole-genome sequencing.</title>
        <authorList>
            <person name="Lam H.-M."/>
            <person name="Qi X."/>
            <person name="Li M.-W."/>
            <person name="Liu X."/>
            <person name="Xie M."/>
            <person name="Ni M."/>
            <person name="Xu X."/>
        </authorList>
    </citation>
    <scope>NUCLEOTIDE SEQUENCE [LARGE SCALE GENOMIC DNA]</scope>
    <source>
        <tissue evidence="2">Root</tissue>
    </source>
</reference>
<sequence length="99" mass="10898">MRALLLLKVLISDCAMPIFVPKASAVNGMMDKPLCRNCLGSGAVLYDMCGGTGKWKALNMKRAKDVYEFTECPNCYGMNSSFYLTPFLLAIRGNPISSY</sequence>
<dbReference type="AlphaFoldDB" id="A0A0B2R5H3"/>
<dbReference type="EMBL" id="KN653520">
    <property type="protein sequence ID" value="KHN27092.1"/>
    <property type="molecule type" value="Genomic_DNA"/>
</dbReference>
<organism evidence="2">
    <name type="scientific">Glycine soja</name>
    <name type="common">Wild soybean</name>
    <dbReference type="NCBI Taxonomy" id="3848"/>
    <lineage>
        <taxon>Eukaryota</taxon>
        <taxon>Viridiplantae</taxon>
        <taxon>Streptophyta</taxon>
        <taxon>Embryophyta</taxon>
        <taxon>Tracheophyta</taxon>
        <taxon>Spermatophyta</taxon>
        <taxon>Magnoliopsida</taxon>
        <taxon>eudicotyledons</taxon>
        <taxon>Gunneridae</taxon>
        <taxon>Pentapetalae</taxon>
        <taxon>rosids</taxon>
        <taxon>fabids</taxon>
        <taxon>Fabales</taxon>
        <taxon>Fabaceae</taxon>
        <taxon>Papilionoideae</taxon>
        <taxon>50 kb inversion clade</taxon>
        <taxon>NPAAA clade</taxon>
        <taxon>indigoferoid/millettioid clade</taxon>
        <taxon>Phaseoleae</taxon>
        <taxon>Glycine</taxon>
        <taxon>Glycine subgen. Soja</taxon>
    </lineage>
</organism>
<feature type="chain" id="PRO_5002076652" description="Protein PHOTOSYSTEM I ASSEMBLY 2, chloroplastic" evidence="1">
    <location>
        <begin position="26"/>
        <end position="99"/>
    </location>
</feature>
<feature type="signal peptide" evidence="1">
    <location>
        <begin position="1"/>
        <end position="25"/>
    </location>
</feature>
<evidence type="ECO:0000256" key="1">
    <source>
        <dbReference type="SAM" id="SignalP"/>
    </source>
</evidence>
<name>A0A0B2R5H3_GLYSO</name>
<dbReference type="SUPFAM" id="SSF57938">
    <property type="entry name" value="DnaJ/Hsp40 cysteine-rich domain"/>
    <property type="match status" value="1"/>
</dbReference>
<accession>A0A0B2R5H3</accession>
<gene>
    <name evidence="2" type="ORF">glysoja_032860</name>
</gene>
<dbReference type="InterPro" id="IPR036410">
    <property type="entry name" value="HSP_DnaJ_Cys-rich_dom_sf"/>
</dbReference>
<protein>
    <recommendedName>
        <fullName evidence="3">Protein PHOTOSYSTEM I ASSEMBLY 2, chloroplastic</fullName>
    </recommendedName>
</protein>
<evidence type="ECO:0008006" key="3">
    <source>
        <dbReference type="Google" id="ProtNLM"/>
    </source>
</evidence>
<keyword evidence="1" id="KW-0732">Signal</keyword>
<dbReference type="Proteomes" id="UP000053555">
    <property type="component" value="Unassembled WGS sequence"/>
</dbReference>
<proteinExistence type="predicted"/>